<dbReference type="PANTHER" id="PTHR36766:SF40">
    <property type="entry name" value="DISEASE RESISTANCE PROTEIN RGA3"/>
    <property type="match status" value="1"/>
</dbReference>
<keyword evidence="8" id="KW-1185">Reference proteome</keyword>
<gene>
    <name evidence="7" type="ORF">RJ641_005097</name>
</gene>
<feature type="domain" description="Disease resistance N-terminal" evidence="6">
    <location>
        <begin position="10"/>
        <end position="93"/>
    </location>
</feature>
<dbReference type="AlphaFoldDB" id="A0AAN8Z8P0"/>
<feature type="coiled-coil region" evidence="5">
    <location>
        <begin position="105"/>
        <end position="132"/>
    </location>
</feature>
<proteinExistence type="predicted"/>
<keyword evidence="5" id="KW-0175">Coiled coil</keyword>
<name>A0AAN8Z8P0_9MAGN</name>
<evidence type="ECO:0000256" key="2">
    <source>
        <dbReference type="ARBA" id="ARBA00022741"/>
    </source>
</evidence>
<keyword evidence="3" id="KW-0611">Plant defense</keyword>
<accession>A0AAN8Z8P0</accession>
<evidence type="ECO:0000256" key="5">
    <source>
        <dbReference type="SAM" id="Coils"/>
    </source>
</evidence>
<dbReference type="Gene3D" id="3.80.10.10">
    <property type="entry name" value="Ribonuclease Inhibitor"/>
    <property type="match status" value="2"/>
</dbReference>
<dbReference type="SUPFAM" id="SSF52058">
    <property type="entry name" value="L domain-like"/>
    <property type="match status" value="1"/>
</dbReference>
<organism evidence="7 8">
    <name type="scientific">Dillenia turbinata</name>
    <dbReference type="NCBI Taxonomy" id="194707"/>
    <lineage>
        <taxon>Eukaryota</taxon>
        <taxon>Viridiplantae</taxon>
        <taxon>Streptophyta</taxon>
        <taxon>Embryophyta</taxon>
        <taxon>Tracheophyta</taxon>
        <taxon>Spermatophyta</taxon>
        <taxon>Magnoliopsida</taxon>
        <taxon>eudicotyledons</taxon>
        <taxon>Gunneridae</taxon>
        <taxon>Pentapetalae</taxon>
        <taxon>Dilleniales</taxon>
        <taxon>Dilleniaceae</taxon>
        <taxon>Dillenia</taxon>
    </lineage>
</organism>
<dbReference type="InterPro" id="IPR041118">
    <property type="entry name" value="Rx_N"/>
</dbReference>
<evidence type="ECO:0000313" key="7">
    <source>
        <dbReference type="EMBL" id="KAK6928892.1"/>
    </source>
</evidence>
<evidence type="ECO:0000256" key="3">
    <source>
        <dbReference type="ARBA" id="ARBA00022821"/>
    </source>
</evidence>
<dbReference type="InterPro" id="IPR032675">
    <property type="entry name" value="LRR_dom_sf"/>
</dbReference>
<evidence type="ECO:0000313" key="8">
    <source>
        <dbReference type="Proteomes" id="UP001370490"/>
    </source>
</evidence>
<protein>
    <submittedName>
        <fullName evidence="7">Rx, N-terminal</fullName>
    </submittedName>
</protein>
<keyword evidence="1" id="KW-0677">Repeat</keyword>
<comment type="caution">
    <text evidence="7">The sequence shown here is derived from an EMBL/GenBank/DDBJ whole genome shotgun (WGS) entry which is preliminary data.</text>
</comment>
<sequence length="380" mass="42849">MGETLLAAYLQTLLDKLGSRQLMNFARQDGFESELKKWRKMLRQIKAVLDDAEEKQMKDKEVKKWLDDLLDLAYDADDVLDEIGREALQQQKNSPLDPETSSSQVQDMLAQTKEITTRLKDIEEEKTDLNLEAKRGTGSSIINKRLKTTSLLDSSKVVGRGQDVVEILKLMGLSETPEAEAHANPVNCPELVVPVLSMLPSLRELRLRNVKDIANGQHCPTSLTELCIDNCKDLRTLPHGIISSNSKLQVLDIEDCESLESFPSGVLPSTFTSLSIWHCRKLESISECLLGPTSLDRISFWDYPNLKSLPEFLCANLTNLSIRSCQSIESFPETGLPSPNITYLLIIVVQRHKFHDRKDKYEKSSSLRENSIADLARQAH</sequence>
<evidence type="ECO:0000256" key="1">
    <source>
        <dbReference type="ARBA" id="ARBA00022737"/>
    </source>
</evidence>
<evidence type="ECO:0000259" key="6">
    <source>
        <dbReference type="Pfam" id="PF18052"/>
    </source>
</evidence>
<dbReference type="EMBL" id="JBAMMX010000013">
    <property type="protein sequence ID" value="KAK6928892.1"/>
    <property type="molecule type" value="Genomic_DNA"/>
</dbReference>
<reference evidence="7 8" key="1">
    <citation type="submission" date="2023-12" db="EMBL/GenBank/DDBJ databases">
        <title>A high-quality genome assembly for Dillenia turbinata (Dilleniales).</title>
        <authorList>
            <person name="Chanderbali A."/>
        </authorList>
    </citation>
    <scope>NUCLEOTIDE SEQUENCE [LARGE SCALE GENOMIC DNA]</scope>
    <source>
        <strain evidence="7">LSX21</strain>
        <tissue evidence="7">Leaf</tissue>
    </source>
</reference>
<dbReference type="GO" id="GO:0006952">
    <property type="term" value="P:defense response"/>
    <property type="evidence" value="ECO:0007669"/>
    <property type="project" value="UniProtKB-KW"/>
</dbReference>
<dbReference type="Proteomes" id="UP001370490">
    <property type="component" value="Unassembled WGS sequence"/>
</dbReference>
<keyword evidence="2" id="KW-0547">Nucleotide-binding</keyword>
<dbReference type="Gene3D" id="1.20.5.4130">
    <property type="match status" value="1"/>
</dbReference>
<keyword evidence="4" id="KW-0067">ATP-binding</keyword>
<dbReference type="PANTHER" id="PTHR36766">
    <property type="entry name" value="PLANT BROAD-SPECTRUM MILDEW RESISTANCE PROTEIN RPW8"/>
    <property type="match status" value="1"/>
</dbReference>
<dbReference type="Pfam" id="PF18052">
    <property type="entry name" value="Rx_N"/>
    <property type="match status" value="1"/>
</dbReference>
<dbReference type="GO" id="GO:0005524">
    <property type="term" value="F:ATP binding"/>
    <property type="evidence" value="ECO:0007669"/>
    <property type="project" value="UniProtKB-KW"/>
</dbReference>
<evidence type="ECO:0000256" key="4">
    <source>
        <dbReference type="ARBA" id="ARBA00022840"/>
    </source>
</evidence>